<proteinExistence type="predicted"/>
<dbReference type="Gene3D" id="3.30.565.10">
    <property type="entry name" value="Histidine kinase-like ATPase, C-terminal domain"/>
    <property type="match status" value="1"/>
</dbReference>
<dbReference type="Gene3D" id="1.25.40.10">
    <property type="entry name" value="Tetratricopeptide repeat domain"/>
    <property type="match status" value="2"/>
</dbReference>
<dbReference type="CDD" id="cd16917">
    <property type="entry name" value="HATPase_UhpB-NarQ-NarX-like"/>
    <property type="match status" value="1"/>
</dbReference>
<feature type="repeat" description="TPR" evidence="6">
    <location>
        <begin position="109"/>
        <end position="142"/>
    </location>
</feature>
<evidence type="ECO:0000313" key="9">
    <source>
        <dbReference type="Proteomes" id="UP000621670"/>
    </source>
</evidence>
<keyword evidence="7" id="KW-0472">Membrane</keyword>
<keyword evidence="5" id="KW-0902">Two-component regulatory system</keyword>
<keyword evidence="3" id="KW-0808">Transferase</keyword>
<dbReference type="EC" id="2.7.13.3" evidence="2"/>
<dbReference type="PANTHER" id="PTHR24421">
    <property type="entry name" value="NITRATE/NITRITE SENSOR PROTEIN NARX-RELATED"/>
    <property type="match status" value="1"/>
</dbReference>
<reference evidence="8 9" key="1">
    <citation type="submission" date="2020-08" db="EMBL/GenBank/DDBJ databases">
        <title>Description of novel Flavobacterium F-400 isolate.</title>
        <authorList>
            <person name="Saticioglu I."/>
            <person name="Duman M."/>
            <person name="Altun S."/>
        </authorList>
    </citation>
    <scope>NUCLEOTIDE SEQUENCE [LARGE SCALE GENOMIC DNA]</scope>
    <source>
        <strain evidence="8 9">F-400</strain>
    </source>
</reference>
<dbReference type="InterPro" id="IPR011990">
    <property type="entry name" value="TPR-like_helical_dom_sf"/>
</dbReference>
<keyword evidence="6" id="KW-0802">TPR repeat</keyword>
<evidence type="ECO:0000256" key="5">
    <source>
        <dbReference type="ARBA" id="ARBA00023012"/>
    </source>
</evidence>
<keyword evidence="4" id="KW-0418">Kinase</keyword>
<keyword evidence="9" id="KW-1185">Reference proteome</keyword>
<evidence type="ECO:0000256" key="1">
    <source>
        <dbReference type="ARBA" id="ARBA00000085"/>
    </source>
</evidence>
<comment type="catalytic activity">
    <reaction evidence="1">
        <text>ATP + protein L-histidine = ADP + protein N-phospho-L-histidine.</text>
        <dbReference type="EC" id="2.7.13.3"/>
    </reaction>
</comment>
<dbReference type="PANTHER" id="PTHR24421:SF10">
    <property type="entry name" value="NITRATE_NITRITE SENSOR PROTEIN NARQ"/>
    <property type="match status" value="1"/>
</dbReference>
<evidence type="ECO:0000256" key="7">
    <source>
        <dbReference type="SAM" id="Phobius"/>
    </source>
</evidence>
<feature type="transmembrane region" description="Helical" evidence="7">
    <location>
        <begin position="337"/>
        <end position="354"/>
    </location>
</feature>
<comment type="caution">
    <text evidence="8">The sequence shown here is derived from an EMBL/GenBank/DDBJ whole genome shotgun (WGS) entry which is preliminary data.</text>
</comment>
<sequence length="560" mass="64386">MFTIIFISFSCQKEKVDPAFKKKKLAKIEKLFERGYSVFDEAKHDSAFYYFNKAKNLAEQIQDTSRIVYSLTWMATIEHNQGDYVGSEATSTEALPYLSGPRRFPYGETNIYAHIGSNYIATQDYKNAIYYLKKAINYKTDELFKGTIYNNIALAYKYQELYNQAESILKPLSSKKIIYQDSSLVATIKDNLGFVQYKLNKPNSLVNMMESFKIREAIKDNYGLLSSYNNLSLYHANSEPKLAIAYAKKGYQTALKISHPDSVLEFLKLLIKTQPGDELIKYTNDYIRINDSLVGARQKAKNTFARIKYDSKREKDENLRLKNESIQQAQKIQKRNITIVLTIATMTLIGFFIIKKIRLNSKKEKVNAAYSTEVRLSQKLHDELANDLFQTIAFAEGQDLSTKENKETLIANLDIIYNHTRNISRENNSIETEASYLPNLKGLFFDFNTQKQHIITVGLDIIKWNSIENHTKITIFRIVQELLVNMKKHSNCSVAVFTFETNSNQLSLSYNDNGVGLQNKSLHRKNGLLNLENRIQSIDGTVIFETMNTSGFKVQFQIPI</sequence>
<evidence type="ECO:0000256" key="4">
    <source>
        <dbReference type="ARBA" id="ARBA00022777"/>
    </source>
</evidence>
<evidence type="ECO:0000256" key="3">
    <source>
        <dbReference type="ARBA" id="ARBA00022679"/>
    </source>
</evidence>
<dbReference type="RefSeq" id="WP_166137269.1">
    <property type="nucleotide sequence ID" value="NZ_JAAOBY010000006.1"/>
</dbReference>
<gene>
    <name evidence="8" type="ORF">H8R26_11060</name>
</gene>
<evidence type="ECO:0000256" key="2">
    <source>
        <dbReference type="ARBA" id="ARBA00012438"/>
    </source>
</evidence>
<name>A0ABR7JHJ9_9FLAO</name>
<dbReference type="InterPro" id="IPR036890">
    <property type="entry name" value="HATPase_C_sf"/>
</dbReference>
<accession>A0ABR7JHJ9</accession>
<keyword evidence="7" id="KW-0812">Transmembrane</keyword>
<dbReference type="InterPro" id="IPR050482">
    <property type="entry name" value="Sensor_HK_TwoCompSys"/>
</dbReference>
<protein>
    <recommendedName>
        <fullName evidence="2">histidine kinase</fullName>
        <ecNumber evidence="2">2.7.13.3</ecNumber>
    </recommendedName>
</protein>
<dbReference type="SUPFAM" id="SSF55874">
    <property type="entry name" value="ATPase domain of HSP90 chaperone/DNA topoisomerase II/histidine kinase"/>
    <property type="match status" value="1"/>
</dbReference>
<dbReference type="PROSITE" id="PS50005">
    <property type="entry name" value="TPR"/>
    <property type="match status" value="1"/>
</dbReference>
<evidence type="ECO:0000313" key="8">
    <source>
        <dbReference type="EMBL" id="MBC5863960.1"/>
    </source>
</evidence>
<dbReference type="InterPro" id="IPR019734">
    <property type="entry name" value="TPR_rpt"/>
</dbReference>
<dbReference type="EMBL" id="JACRUM010000006">
    <property type="protein sequence ID" value="MBC5863960.1"/>
    <property type="molecule type" value="Genomic_DNA"/>
</dbReference>
<evidence type="ECO:0000256" key="6">
    <source>
        <dbReference type="PROSITE-ProRule" id="PRU00339"/>
    </source>
</evidence>
<keyword evidence="7" id="KW-1133">Transmembrane helix</keyword>
<dbReference type="SUPFAM" id="SSF48452">
    <property type="entry name" value="TPR-like"/>
    <property type="match status" value="2"/>
</dbReference>
<organism evidence="8 9">
    <name type="scientific">Flavobacterium turcicum</name>
    <dbReference type="NCBI Taxonomy" id="2764718"/>
    <lineage>
        <taxon>Bacteria</taxon>
        <taxon>Pseudomonadati</taxon>
        <taxon>Bacteroidota</taxon>
        <taxon>Flavobacteriia</taxon>
        <taxon>Flavobacteriales</taxon>
        <taxon>Flavobacteriaceae</taxon>
        <taxon>Flavobacterium</taxon>
    </lineage>
</organism>
<dbReference type="Proteomes" id="UP000621670">
    <property type="component" value="Unassembled WGS sequence"/>
</dbReference>